<evidence type="ECO:0000313" key="2">
    <source>
        <dbReference type="EMBL" id="ADO68721.1"/>
    </source>
</evidence>
<reference evidence="2 4" key="2">
    <citation type="journal article" date="2011" name="Mol. Biol. Evol.">
        <title>Comparative genomic analysis of fruiting body formation in Myxococcales.</title>
        <authorList>
            <person name="Huntley S."/>
            <person name="Hamann N."/>
            <person name="Wegener-Feldbrugge S."/>
            <person name="Treuner-Lange A."/>
            <person name="Kube M."/>
            <person name="Reinhardt R."/>
            <person name="Klages S."/>
            <person name="Muller R."/>
            <person name="Ronning C.M."/>
            <person name="Nierman W.C."/>
            <person name="Sogaard-Andersen L."/>
        </authorList>
    </citation>
    <scope>NUCLEOTIDE SEQUENCE [LARGE SCALE GENOMIC DNA]</scope>
    <source>
        <strain evidence="2 4">DW4/3-1</strain>
    </source>
</reference>
<sequence>MNPLSAASPRKVSRPPTKSPTPLYCPHVDVELDDAVSFDVGDFAELRLMSGLAGEETRLFNLSTVREGLL</sequence>
<dbReference type="Proteomes" id="UP000001351">
    <property type="component" value="Chromosome"/>
</dbReference>
<dbReference type="Proteomes" id="UP000032702">
    <property type="component" value="Unassembled WGS sequence"/>
</dbReference>
<dbReference type="HOGENOM" id="CLU_2755944_0_0_7"/>
<dbReference type="EMBL" id="CP002271">
    <property type="protein sequence ID" value="ADO68721.1"/>
    <property type="molecule type" value="Genomic_DNA"/>
</dbReference>
<dbReference type="KEGG" id="sur:STAUR_0917"/>
<dbReference type="EMBL" id="AAMD01000029">
    <property type="protein sequence ID" value="EAU67677.1"/>
    <property type="molecule type" value="Genomic_DNA"/>
</dbReference>
<reference evidence="3 5" key="1">
    <citation type="submission" date="2006-04" db="EMBL/GenBank/DDBJ databases">
        <authorList>
            <person name="Nierman W.C."/>
        </authorList>
    </citation>
    <scope>NUCLEOTIDE SEQUENCE [LARGE SCALE GENOMIC DNA]</scope>
    <source>
        <strain evidence="3 5">DW4/3-1</strain>
    </source>
</reference>
<keyword evidence="4" id="KW-1185">Reference proteome</keyword>
<evidence type="ECO:0000313" key="4">
    <source>
        <dbReference type="Proteomes" id="UP000001351"/>
    </source>
</evidence>
<dbReference type="STRING" id="378806.STAUR_0917"/>
<evidence type="ECO:0000313" key="5">
    <source>
        <dbReference type="Proteomes" id="UP000032702"/>
    </source>
</evidence>
<dbReference type="RefSeq" id="WP_002612817.1">
    <property type="nucleotide sequence ID" value="NC_014623.1"/>
</dbReference>
<proteinExistence type="predicted"/>
<evidence type="ECO:0000313" key="3">
    <source>
        <dbReference type="EMBL" id="EAU67677.1"/>
    </source>
</evidence>
<feature type="region of interest" description="Disordered" evidence="1">
    <location>
        <begin position="1"/>
        <end position="21"/>
    </location>
</feature>
<gene>
    <name evidence="2" type="ordered locus">STAUR_0917</name>
    <name evidence="3" type="ORF">STIAU_0615</name>
</gene>
<evidence type="ECO:0000256" key="1">
    <source>
        <dbReference type="SAM" id="MobiDB-lite"/>
    </source>
</evidence>
<organism evidence="3 5">
    <name type="scientific">Stigmatella aurantiaca (strain DW4/3-1)</name>
    <dbReference type="NCBI Taxonomy" id="378806"/>
    <lineage>
        <taxon>Bacteria</taxon>
        <taxon>Pseudomonadati</taxon>
        <taxon>Myxococcota</taxon>
        <taxon>Myxococcia</taxon>
        <taxon>Myxococcales</taxon>
        <taxon>Cystobacterineae</taxon>
        <taxon>Archangiaceae</taxon>
        <taxon>Stigmatella</taxon>
    </lineage>
</organism>
<accession>Q096J3</accession>
<name>Q096J3_STIAD</name>
<dbReference type="AlphaFoldDB" id="Q096J3"/>
<protein>
    <submittedName>
        <fullName evidence="3">Uncharacterized protein</fullName>
    </submittedName>
</protein>